<dbReference type="PANTHER" id="PTHR30151">
    <property type="entry name" value="ALKANE SULFONATE ABC TRANSPORTER-RELATED, MEMBRANE SUBUNIT"/>
    <property type="match status" value="1"/>
</dbReference>
<accession>A0ABS4JSF9</accession>
<dbReference type="Proteomes" id="UP001519289">
    <property type="component" value="Unassembled WGS sequence"/>
</dbReference>
<keyword evidence="5 7" id="KW-1133">Transmembrane helix</keyword>
<evidence type="ECO:0000256" key="2">
    <source>
        <dbReference type="ARBA" id="ARBA00022448"/>
    </source>
</evidence>
<dbReference type="EMBL" id="JAGGLG010000013">
    <property type="protein sequence ID" value="MBP2018463.1"/>
    <property type="molecule type" value="Genomic_DNA"/>
</dbReference>
<name>A0ABS4JSF9_9FIRM</name>
<evidence type="ECO:0000256" key="1">
    <source>
        <dbReference type="ARBA" id="ARBA00004651"/>
    </source>
</evidence>
<dbReference type="InterPro" id="IPR000515">
    <property type="entry name" value="MetI-like"/>
</dbReference>
<feature type="transmembrane region" description="Helical" evidence="7">
    <location>
        <begin position="81"/>
        <end position="101"/>
    </location>
</feature>
<evidence type="ECO:0000256" key="3">
    <source>
        <dbReference type="ARBA" id="ARBA00022475"/>
    </source>
</evidence>
<comment type="subcellular location">
    <subcellularLocation>
        <location evidence="1 7">Cell membrane</location>
        <topology evidence="1 7">Multi-pass membrane protein</topology>
    </subcellularLocation>
</comment>
<dbReference type="CDD" id="cd06261">
    <property type="entry name" value="TM_PBP2"/>
    <property type="match status" value="1"/>
</dbReference>
<keyword evidence="6 7" id="KW-0472">Membrane</keyword>
<feature type="transmembrane region" description="Helical" evidence="7">
    <location>
        <begin position="137"/>
        <end position="157"/>
    </location>
</feature>
<proteinExistence type="inferred from homology"/>
<comment type="similarity">
    <text evidence="7">Belongs to the binding-protein-dependent transport system permease family.</text>
</comment>
<feature type="transmembrane region" description="Helical" evidence="7">
    <location>
        <begin position="21"/>
        <end position="45"/>
    </location>
</feature>
<dbReference type="PANTHER" id="PTHR30151:SF19">
    <property type="entry name" value="ABC TRANSPORTER PERMEASE"/>
    <property type="match status" value="1"/>
</dbReference>
<keyword evidence="4 7" id="KW-0812">Transmembrane</keyword>
<feature type="domain" description="ABC transmembrane type-1" evidence="8">
    <location>
        <begin position="73"/>
        <end position="252"/>
    </location>
</feature>
<evidence type="ECO:0000313" key="10">
    <source>
        <dbReference type="Proteomes" id="UP001519289"/>
    </source>
</evidence>
<evidence type="ECO:0000256" key="5">
    <source>
        <dbReference type="ARBA" id="ARBA00022989"/>
    </source>
</evidence>
<dbReference type="PROSITE" id="PS50928">
    <property type="entry name" value="ABC_TM1"/>
    <property type="match status" value="1"/>
</dbReference>
<dbReference type="Pfam" id="PF00528">
    <property type="entry name" value="BPD_transp_1"/>
    <property type="match status" value="1"/>
</dbReference>
<evidence type="ECO:0000256" key="6">
    <source>
        <dbReference type="ARBA" id="ARBA00023136"/>
    </source>
</evidence>
<organism evidence="9 10">
    <name type="scientific">Symbiobacterium terraclitae</name>
    <dbReference type="NCBI Taxonomy" id="557451"/>
    <lineage>
        <taxon>Bacteria</taxon>
        <taxon>Bacillati</taxon>
        <taxon>Bacillota</taxon>
        <taxon>Clostridia</taxon>
        <taxon>Eubacteriales</taxon>
        <taxon>Symbiobacteriaceae</taxon>
        <taxon>Symbiobacterium</taxon>
    </lineage>
</organism>
<dbReference type="RefSeq" id="WP_342589456.1">
    <property type="nucleotide sequence ID" value="NZ_JAGGLG010000013.1"/>
</dbReference>
<gene>
    <name evidence="9" type="ORF">J2Z79_001874</name>
</gene>
<feature type="transmembrane region" description="Helical" evidence="7">
    <location>
        <begin position="113"/>
        <end position="131"/>
    </location>
</feature>
<sequence>MRDEELLARYRRAQRRRRWSVTAAQAALLAGFLALWELAAARYWVNPMLTSRPSAVWRTLLDLTASGSLWRHVGVTLQETLAGFAVGMALGMAVAVALWWWPALAAVLDPYLVVLNALPKIALGPIFYIWLGHQWSVYGMAVAISVIVTIVMLHAGFGEVEQNQILVMRTFGATRAQILQKVVIPASLPTLMAALKVNIGLTLVGVIVGEFLSARAGLGYLIIYGGQVFQMQLVMTSVVILALISAVLYLAVTWAERLVARLLHLPTRS</sequence>
<feature type="transmembrane region" description="Helical" evidence="7">
    <location>
        <begin position="201"/>
        <end position="221"/>
    </location>
</feature>
<dbReference type="Gene3D" id="1.10.3720.10">
    <property type="entry name" value="MetI-like"/>
    <property type="match status" value="1"/>
</dbReference>
<evidence type="ECO:0000259" key="8">
    <source>
        <dbReference type="PROSITE" id="PS50928"/>
    </source>
</evidence>
<keyword evidence="2 7" id="KW-0813">Transport</keyword>
<comment type="caution">
    <text evidence="9">The sequence shown here is derived from an EMBL/GenBank/DDBJ whole genome shotgun (WGS) entry which is preliminary data.</text>
</comment>
<keyword evidence="3" id="KW-1003">Cell membrane</keyword>
<dbReference type="SUPFAM" id="SSF161098">
    <property type="entry name" value="MetI-like"/>
    <property type="match status" value="1"/>
</dbReference>
<protein>
    <submittedName>
        <fullName evidence="9">NitT/TauT family transport system permease protein</fullName>
    </submittedName>
</protein>
<evidence type="ECO:0000256" key="4">
    <source>
        <dbReference type="ARBA" id="ARBA00022692"/>
    </source>
</evidence>
<feature type="transmembrane region" description="Helical" evidence="7">
    <location>
        <begin position="233"/>
        <end position="255"/>
    </location>
</feature>
<keyword evidence="10" id="KW-1185">Reference proteome</keyword>
<evidence type="ECO:0000313" key="9">
    <source>
        <dbReference type="EMBL" id="MBP2018463.1"/>
    </source>
</evidence>
<dbReference type="InterPro" id="IPR035906">
    <property type="entry name" value="MetI-like_sf"/>
</dbReference>
<reference evidence="9 10" key="1">
    <citation type="submission" date="2021-03" db="EMBL/GenBank/DDBJ databases">
        <title>Genomic Encyclopedia of Type Strains, Phase IV (KMG-IV): sequencing the most valuable type-strain genomes for metagenomic binning, comparative biology and taxonomic classification.</title>
        <authorList>
            <person name="Goeker M."/>
        </authorList>
    </citation>
    <scope>NUCLEOTIDE SEQUENCE [LARGE SCALE GENOMIC DNA]</scope>
    <source>
        <strain evidence="9 10">DSM 27138</strain>
    </source>
</reference>
<evidence type="ECO:0000256" key="7">
    <source>
        <dbReference type="RuleBase" id="RU363032"/>
    </source>
</evidence>